<protein>
    <submittedName>
        <fullName evidence="1">Uncharacterized protein</fullName>
    </submittedName>
</protein>
<gene>
    <name evidence="1" type="ORF">GR212_25100</name>
</gene>
<proteinExistence type="predicted"/>
<organism evidence="1 2">
    <name type="scientific">Rhizobium lusitanum</name>
    <dbReference type="NCBI Taxonomy" id="293958"/>
    <lineage>
        <taxon>Bacteria</taxon>
        <taxon>Pseudomonadati</taxon>
        <taxon>Pseudomonadota</taxon>
        <taxon>Alphaproteobacteria</taxon>
        <taxon>Hyphomicrobiales</taxon>
        <taxon>Rhizobiaceae</taxon>
        <taxon>Rhizobium/Agrobacterium group</taxon>
        <taxon>Rhizobium</taxon>
    </lineage>
</organism>
<comment type="caution">
    <text evidence="1">The sequence shown here is derived from an EMBL/GenBank/DDBJ whole genome shotgun (WGS) entry which is preliminary data.</text>
</comment>
<dbReference type="EMBL" id="WUEY01000014">
    <property type="protein sequence ID" value="NEI72843.1"/>
    <property type="molecule type" value="Genomic_DNA"/>
</dbReference>
<evidence type="ECO:0000313" key="1">
    <source>
        <dbReference type="EMBL" id="NEI72843.1"/>
    </source>
</evidence>
<sequence>MSDCRVRKERDAERQEQIVVRLDDNVMKIRTRPNRTLDKRAKSFFERDWPAWRTGHV</sequence>
<accession>A0A6L9UA73</accession>
<reference evidence="1 2" key="1">
    <citation type="submission" date="2019-12" db="EMBL/GenBank/DDBJ databases">
        <title>Rhizobium genotypes associated with high levels of biological nitrogen fixation by grain legumes in a temperate-maritime cropping system.</title>
        <authorList>
            <person name="Maluk M."/>
            <person name="Francesc Ferrando Molina F."/>
            <person name="Lopez Del Egido L."/>
            <person name="Lafos M."/>
            <person name="Langarica-Fuentes A."/>
            <person name="Gebre Yohannes G."/>
            <person name="Young M.W."/>
            <person name="Martin P."/>
            <person name="Gantlett R."/>
            <person name="Kenicer G."/>
            <person name="Hawes C."/>
            <person name="Begg G.S."/>
            <person name="Quilliam R.S."/>
            <person name="Squire G.R."/>
            <person name="Poole P.S."/>
            <person name="Young P.W."/>
            <person name="Iannetta P.M."/>
            <person name="James E.K."/>
        </authorList>
    </citation>
    <scope>NUCLEOTIDE SEQUENCE [LARGE SCALE GENOMIC DNA]</scope>
    <source>
        <strain evidence="1 2">JHI1118</strain>
    </source>
</reference>
<name>A0A6L9UA73_9HYPH</name>
<dbReference type="Proteomes" id="UP000483035">
    <property type="component" value="Unassembled WGS sequence"/>
</dbReference>
<evidence type="ECO:0000313" key="2">
    <source>
        <dbReference type="Proteomes" id="UP000483035"/>
    </source>
</evidence>
<dbReference type="RefSeq" id="WP_163990646.1">
    <property type="nucleotide sequence ID" value="NZ_WUEY01000014.1"/>
</dbReference>
<dbReference type="AlphaFoldDB" id="A0A6L9UA73"/>